<proteinExistence type="inferred from homology"/>
<dbReference type="Pfam" id="PF02548">
    <property type="entry name" value="Pantoate_transf"/>
    <property type="match status" value="1"/>
</dbReference>
<dbReference type="GO" id="GO:0032259">
    <property type="term" value="P:methylation"/>
    <property type="evidence" value="ECO:0007669"/>
    <property type="project" value="UniProtKB-KW"/>
</dbReference>
<comment type="caution">
    <text evidence="4">The sequence shown here is derived from an EMBL/GenBank/DDBJ whole genome shotgun (WGS) entry which is preliminary data.</text>
</comment>
<dbReference type="EC" id="2.1.2.11" evidence="2"/>
<reference evidence="4" key="2">
    <citation type="journal article" date="2014" name="ISME J.">
        <title>Microbial stratification in low pH oxic and suboxic macroscopic growths along an acid mine drainage.</title>
        <authorList>
            <person name="Mendez-Garcia C."/>
            <person name="Mesa V."/>
            <person name="Sprenger R.R."/>
            <person name="Richter M."/>
            <person name="Diez M.S."/>
            <person name="Solano J."/>
            <person name="Bargiela R."/>
            <person name="Golyshina O.V."/>
            <person name="Manteca A."/>
            <person name="Ramos J.L."/>
            <person name="Gallego J.R."/>
            <person name="Llorente I."/>
            <person name="Martins Dos Santos V.A."/>
            <person name="Jensen O.N."/>
            <person name="Pelaez A.I."/>
            <person name="Sanchez J."/>
            <person name="Ferrer M."/>
        </authorList>
    </citation>
    <scope>NUCLEOTIDE SEQUENCE</scope>
</reference>
<gene>
    <name evidence="4" type="ORF">B1A_17615</name>
</gene>
<dbReference type="SUPFAM" id="SSF51621">
    <property type="entry name" value="Phosphoenolpyruvate/pyruvate domain"/>
    <property type="match status" value="1"/>
</dbReference>
<dbReference type="PANTHER" id="PTHR20881">
    <property type="entry name" value="3-METHYL-2-OXOBUTANOATE HYDROXYMETHYLTRANSFERASE"/>
    <property type="match status" value="1"/>
</dbReference>
<dbReference type="GO" id="GO:0015940">
    <property type="term" value="P:pantothenate biosynthetic process"/>
    <property type="evidence" value="ECO:0007669"/>
    <property type="project" value="InterPro"/>
</dbReference>
<name>T0YWA9_9ZZZZ</name>
<evidence type="ECO:0000313" key="4">
    <source>
        <dbReference type="EMBL" id="EQD37338.1"/>
    </source>
</evidence>
<reference evidence="4" key="1">
    <citation type="submission" date="2013-08" db="EMBL/GenBank/DDBJ databases">
        <authorList>
            <person name="Mendez C."/>
            <person name="Richter M."/>
            <person name="Ferrer M."/>
            <person name="Sanchez J."/>
        </authorList>
    </citation>
    <scope>NUCLEOTIDE SEQUENCE</scope>
</reference>
<keyword evidence="4" id="KW-0489">Methyltransferase</keyword>
<feature type="non-terminal residue" evidence="4">
    <location>
        <position position="1"/>
    </location>
</feature>
<organism evidence="4">
    <name type="scientific">mine drainage metagenome</name>
    <dbReference type="NCBI Taxonomy" id="410659"/>
    <lineage>
        <taxon>unclassified sequences</taxon>
        <taxon>metagenomes</taxon>
        <taxon>ecological metagenomes</taxon>
    </lineage>
</organism>
<comment type="similarity">
    <text evidence="1">Belongs to the PanB family.</text>
</comment>
<dbReference type="GO" id="GO:0008168">
    <property type="term" value="F:methyltransferase activity"/>
    <property type="evidence" value="ECO:0007669"/>
    <property type="project" value="UniProtKB-KW"/>
</dbReference>
<evidence type="ECO:0000256" key="2">
    <source>
        <dbReference type="ARBA" id="ARBA00012618"/>
    </source>
</evidence>
<dbReference type="GO" id="GO:0000287">
    <property type="term" value="F:magnesium ion binding"/>
    <property type="evidence" value="ECO:0007669"/>
    <property type="project" value="TreeGrafter"/>
</dbReference>
<sequence>ISQRLHIPTIGIGCGSACDGQVLVLHDMIGLGGGPAPRHAHHYAEVGQAIADAAAAYGSDVREGRFPAPENATALGPAADDVLAAMRLVERRQARGAAEDGAEIRPYGGGR</sequence>
<accession>T0YWA9</accession>
<dbReference type="InterPro" id="IPR015813">
    <property type="entry name" value="Pyrv/PenolPyrv_kinase-like_dom"/>
</dbReference>
<dbReference type="Gene3D" id="3.20.20.60">
    <property type="entry name" value="Phosphoenolpyruvate-binding domains"/>
    <property type="match status" value="1"/>
</dbReference>
<dbReference type="GO" id="GO:0003864">
    <property type="term" value="F:3-methyl-2-oxobutanoate hydroxymethyltransferase activity"/>
    <property type="evidence" value="ECO:0007669"/>
    <property type="project" value="UniProtKB-EC"/>
</dbReference>
<evidence type="ECO:0000256" key="1">
    <source>
        <dbReference type="ARBA" id="ARBA00008676"/>
    </source>
</evidence>
<dbReference type="InterPro" id="IPR003700">
    <property type="entry name" value="Pantoate_hydroxy_MeTrfase"/>
</dbReference>
<evidence type="ECO:0000256" key="3">
    <source>
        <dbReference type="ARBA" id="ARBA00022679"/>
    </source>
</evidence>
<keyword evidence="3 4" id="KW-0808">Transferase</keyword>
<dbReference type="PANTHER" id="PTHR20881:SF0">
    <property type="entry name" value="3-METHYL-2-OXOBUTANOATE HYDROXYMETHYLTRANSFERASE"/>
    <property type="match status" value="1"/>
</dbReference>
<dbReference type="GO" id="GO:0005737">
    <property type="term" value="C:cytoplasm"/>
    <property type="evidence" value="ECO:0007669"/>
    <property type="project" value="TreeGrafter"/>
</dbReference>
<dbReference type="EMBL" id="AUZX01012958">
    <property type="protein sequence ID" value="EQD37338.1"/>
    <property type="molecule type" value="Genomic_DNA"/>
</dbReference>
<protein>
    <recommendedName>
        <fullName evidence="2">3-methyl-2-oxobutanoate hydroxymethyltransferase</fullName>
        <ecNumber evidence="2">2.1.2.11</ecNumber>
    </recommendedName>
</protein>
<dbReference type="AlphaFoldDB" id="T0YWA9"/>
<dbReference type="InterPro" id="IPR040442">
    <property type="entry name" value="Pyrv_kinase-like_dom_sf"/>
</dbReference>